<evidence type="ECO:0000313" key="3">
    <source>
        <dbReference type="Proteomes" id="UP001161391"/>
    </source>
</evidence>
<keyword evidence="3" id="KW-1185">Reference proteome</keyword>
<organism evidence="2 3">
    <name type="scientific">Algimonas ampicilliniresistens</name>
    <dbReference type="NCBI Taxonomy" id="1298735"/>
    <lineage>
        <taxon>Bacteria</taxon>
        <taxon>Pseudomonadati</taxon>
        <taxon>Pseudomonadota</taxon>
        <taxon>Alphaproteobacteria</taxon>
        <taxon>Maricaulales</taxon>
        <taxon>Robiginitomaculaceae</taxon>
        <taxon>Algimonas</taxon>
    </lineage>
</organism>
<dbReference type="PANTHER" id="PTHR46825:SF9">
    <property type="entry name" value="BETA-LACTAMASE-RELATED DOMAIN-CONTAINING PROTEIN"/>
    <property type="match status" value="1"/>
</dbReference>
<feature type="domain" description="Beta-lactamase-related" evidence="1">
    <location>
        <begin position="11"/>
        <end position="331"/>
    </location>
</feature>
<accession>A0ABQ5V7F6</accession>
<comment type="caution">
    <text evidence="2">The sequence shown here is derived from an EMBL/GenBank/DDBJ whole genome shotgun (WGS) entry which is preliminary data.</text>
</comment>
<dbReference type="EMBL" id="BSNK01000001">
    <property type="protein sequence ID" value="GLQ23340.1"/>
    <property type="molecule type" value="Genomic_DNA"/>
</dbReference>
<protein>
    <recommendedName>
        <fullName evidence="1">Beta-lactamase-related domain-containing protein</fullName>
    </recommendedName>
</protein>
<dbReference type="InterPro" id="IPR050491">
    <property type="entry name" value="AmpC-like"/>
</dbReference>
<dbReference type="Proteomes" id="UP001161391">
    <property type="component" value="Unassembled WGS sequence"/>
</dbReference>
<evidence type="ECO:0000259" key="1">
    <source>
        <dbReference type="Pfam" id="PF00144"/>
    </source>
</evidence>
<dbReference type="InterPro" id="IPR012338">
    <property type="entry name" value="Beta-lactam/transpept-like"/>
</dbReference>
<reference evidence="2" key="2">
    <citation type="submission" date="2023-01" db="EMBL/GenBank/DDBJ databases">
        <title>Draft genome sequence of Algimonas ampicilliniresistens strain NBRC 108219.</title>
        <authorList>
            <person name="Sun Q."/>
            <person name="Mori K."/>
        </authorList>
    </citation>
    <scope>NUCLEOTIDE SEQUENCE</scope>
    <source>
        <strain evidence="2">NBRC 108219</strain>
    </source>
</reference>
<dbReference type="PANTHER" id="PTHR46825">
    <property type="entry name" value="D-ALANYL-D-ALANINE-CARBOXYPEPTIDASE/ENDOPEPTIDASE AMPH"/>
    <property type="match status" value="1"/>
</dbReference>
<gene>
    <name evidence="2" type="ORF">GCM10007853_12140</name>
</gene>
<dbReference type="Gene3D" id="3.40.710.10">
    <property type="entry name" value="DD-peptidase/beta-lactamase superfamily"/>
    <property type="match status" value="1"/>
</dbReference>
<proteinExistence type="predicted"/>
<sequence length="340" mass="37770">MTMPAATADSVRSLLEETVAEHSVVGYSLGILEDGELTFQTWGGFANIEHQVPISEDSRYQIYSASKLFFNVALMQLVERGELDPEAILGTYLDDLPDSWAAITVRQAWSHMTGTTDILVLNAMEPKAEKALRSVIDIPLKFSPGTQTEYNQTNFLLLKMIFESITETDYRTYLEDKLLNPVGIADLPLGDLSMVAPNLTTNYEGHPHEVGKLGRRTVNFPPYVYTSAGVNISLGEFATWWQGVLEGQFVETDTLRTFWEPVLRADGSESHRSNGWERQHKDGILRIGHGGGARIHLFHYIPDADPERSVTVIFLNNGGPTYFNHRGLGDAVANIVLGAE</sequence>
<name>A0ABQ5V7F6_9PROT</name>
<evidence type="ECO:0000313" key="2">
    <source>
        <dbReference type="EMBL" id="GLQ23340.1"/>
    </source>
</evidence>
<dbReference type="Pfam" id="PF00144">
    <property type="entry name" value="Beta-lactamase"/>
    <property type="match status" value="1"/>
</dbReference>
<dbReference type="InterPro" id="IPR001466">
    <property type="entry name" value="Beta-lactam-related"/>
</dbReference>
<reference evidence="2" key="1">
    <citation type="journal article" date="2014" name="Int. J. Syst. Evol. Microbiol.">
        <title>Complete genome of a new Firmicutes species belonging to the dominant human colonic microbiota ('Ruminococcus bicirculans') reveals two chromosomes and a selective capacity to utilize plant glucans.</title>
        <authorList>
            <consortium name="NISC Comparative Sequencing Program"/>
            <person name="Wegmann U."/>
            <person name="Louis P."/>
            <person name="Goesmann A."/>
            <person name="Henrissat B."/>
            <person name="Duncan S.H."/>
            <person name="Flint H.J."/>
        </authorList>
    </citation>
    <scope>NUCLEOTIDE SEQUENCE</scope>
    <source>
        <strain evidence="2">NBRC 108219</strain>
    </source>
</reference>
<dbReference type="SUPFAM" id="SSF56601">
    <property type="entry name" value="beta-lactamase/transpeptidase-like"/>
    <property type="match status" value="1"/>
</dbReference>